<dbReference type="KEGG" id="ehx:EMIHUDRAFT_195896"/>
<keyword evidence="2" id="KW-0813">Transport</keyword>
<evidence type="ECO:0000256" key="2">
    <source>
        <dbReference type="ARBA" id="ARBA00022448"/>
    </source>
</evidence>
<evidence type="ECO:0000256" key="8">
    <source>
        <dbReference type="ARBA" id="ARBA00023136"/>
    </source>
</evidence>
<evidence type="ECO:0000256" key="9">
    <source>
        <dbReference type="ARBA" id="ARBA00023201"/>
    </source>
</evidence>
<dbReference type="eggNOG" id="ENOG502S6BZ">
    <property type="taxonomic scope" value="Eukaryota"/>
</dbReference>
<dbReference type="PANTHER" id="PTHR43562:SF3">
    <property type="entry name" value="SODIUM ION_PROTON EXCHANGER (EUROFUNG)"/>
    <property type="match status" value="1"/>
</dbReference>
<evidence type="ECO:0000259" key="12">
    <source>
        <dbReference type="Pfam" id="PF00999"/>
    </source>
</evidence>
<dbReference type="Proteomes" id="UP000013827">
    <property type="component" value="Unassembled WGS sequence"/>
</dbReference>
<evidence type="ECO:0000313" key="13">
    <source>
        <dbReference type="EnsemblProtists" id="EOD17926"/>
    </source>
</evidence>
<dbReference type="AlphaFoldDB" id="A0A0D3J341"/>
<dbReference type="OMA" id="IAYEDLY"/>
<evidence type="ECO:0000256" key="6">
    <source>
        <dbReference type="ARBA" id="ARBA00023053"/>
    </source>
</evidence>
<feature type="transmembrane region" description="Helical" evidence="11">
    <location>
        <begin position="79"/>
        <end position="98"/>
    </location>
</feature>
<dbReference type="PaxDb" id="2903-EOD17926"/>
<organism evidence="13 14">
    <name type="scientific">Emiliania huxleyi (strain CCMP1516)</name>
    <dbReference type="NCBI Taxonomy" id="280463"/>
    <lineage>
        <taxon>Eukaryota</taxon>
        <taxon>Haptista</taxon>
        <taxon>Haptophyta</taxon>
        <taxon>Prymnesiophyceae</taxon>
        <taxon>Isochrysidales</taxon>
        <taxon>Noelaerhabdaceae</taxon>
        <taxon>Emiliania</taxon>
    </lineage>
</organism>
<feature type="transmembrane region" description="Helical" evidence="11">
    <location>
        <begin position="408"/>
        <end position="430"/>
    </location>
</feature>
<dbReference type="InterPro" id="IPR038770">
    <property type="entry name" value="Na+/solute_symporter_sf"/>
</dbReference>
<comment type="subcellular location">
    <subcellularLocation>
        <location evidence="1">Membrane</location>
        <topology evidence="1">Multi-pass membrane protein</topology>
    </subcellularLocation>
</comment>
<dbReference type="GO" id="GO:1902600">
    <property type="term" value="P:proton transmembrane transport"/>
    <property type="evidence" value="ECO:0007669"/>
    <property type="project" value="InterPro"/>
</dbReference>
<evidence type="ECO:0000256" key="4">
    <source>
        <dbReference type="ARBA" id="ARBA00022692"/>
    </source>
</evidence>
<name>A0A0D3J341_EMIH1</name>
<keyword evidence="8 11" id="KW-0472">Membrane</keyword>
<keyword evidence="7" id="KW-0406">Ion transport</keyword>
<evidence type="ECO:0000256" key="1">
    <source>
        <dbReference type="ARBA" id="ARBA00004141"/>
    </source>
</evidence>
<dbReference type="EnsemblProtists" id="EOD17926">
    <property type="protein sequence ID" value="EOD17926"/>
    <property type="gene ID" value="EMIHUDRAFT_195896"/>
</dbReference>
<feature type="transmembrane region" description="Helical" evidence="11">
    <location>
        <begin position="376"/>
        <end position="396"/>
    </location>
</feature>
<dbReference type="GeneID" id="19045918"/>
<keyword evidence="9" id="KW-0739">Sodium transport</keyword>
<feature type="region of interest" description="Disordered" evidence="10">
    <location>
        <begin position="637"/>
        <end position="695"/>
    </location>
</feature>
<dbReference type="Gene3D" id="1.20.1530.20">
    <property type="match status" value="2"/>
</dbReference>
<feature type="transmembrane region" description="Helical" evidence="11">
    <location>
        <begin position="346"/>
        <end position="369"/>
    </location>
</feature>
<keyword evidence="14" id="KW-1185">Reference proteome</keyword>
<evidence type="ECO:0000256" key="10">
    <source>
        <dbReference type="SAM" id="MobiDB-lite"/>
    </source>
</evidence>
<keyword evidence="3" id="KW-0050">Antiport</keyword>
<dbReference type="RefSeq" id="XP_005770355.1">
    <property type="nucleotide sequence ID" value="XM_005770298.1"/>
</dbReference>
<protein>
    <recommendedName>
        <fullName evidence="12">Cation/H+ exchanger transmembrane domain-containing protein</fullName>
    </recommendedName>
</protein>
<sequence length="695" mass="72735">MLARGMARALSATSADTADVDAGFEHAHGLEVEFDDVVMSFLFLIAVWVGGKAAAGMRMPSLVGELAVGLVMGPPLLDVVPLAEALMLYGEVGLLLLVRRCRPSAVRRSQWTPGIGIQKAAAASSELLSTRSAQRALRHSHRRNLMRLRMPAQVLEAGLDADLPMMRTVGPRGVAIALLDPLASLAAGCTLAPSSIGIALNVLRAADALNTPVGQLIIASAVLDDVIALLLLTLLQALGSDASPASMVAPAVASVGLMAAAVVIAKHGTPRLVRLAERVAPAQLRSGGRAAEERALLLLLLLVTAVFAHSLGSSHLLGAFLAGLSCCTIPRLHDAWIKQVKRLQSWLVKLFFAATCGFIVPLASGLLVVPASRANVLTVGLTMAAWGEFAFIVATASLNSGLLDQTTFAALLLAVLASVVIAPVLARAALRGSQRRKERAILDAIKGGRRAGARAGPVVDVSTAPVFFRLRTSAPPAWGLSVRLMDLIRQHGLEARVLDFRSHQYASAILFEVHLKDADLRAPPTRALSADDEAVVRRRQSDLLAIFSPLCGGGGSCVLERWLPGEALASRLPRAGVEPAQSHLAQALEGEEDTDFAESSYKCAARSASRDAFSLTGAGTRLGAFCGGGGGMGPPSPRIAAPAFARGGGGDRGVDAVMPSSPRPPELHTELTGEPLVRPSRRGDSLPSPDERQFV</sequence>
<dbReference type="InterPro" id="IPR006153">
    <property type="entry name" value="Cation/H_exchanger_TM"/>
</dbReference>
<accession>A0A0D3J341</accession>
<keyword evidence="4 11" id="KW-0812">Transmembrane</keyword>
<evidence type="ECO:0000256" key="11">
    <source>
        <dbReference type="SAM" id="Phobius"/>
    </source>
</evidence>
<feature type="transmembrane region" description="Helical" evidence="11">
    <location>
        <begin position="295"/>
        <end position="312"/>
    </location>
</feature>
<dbReference type="GO" id="GO:0016020">
    <property type="term" value="C:membrane"/>
    <property type="evidence" value="ECO:0007669"/>
    <property type="project" value="UniProtKB-SubCell"/>
</dbReference>
<evidence type="ECO:0000256" key="7">
    <source>
        <dbReference type="ARBA" id="ARBA00023065"/>
    </source>
</evidence>
<dbReference type="GO" id="GO:0015297">
    <property type="term" value="F:antiporter activity"/>
    <property type="evidence" value="ECO:0007669"/>
    <property type="project" value="UniProtKB-KW"/>
</dbReference>
<feature type="transmembrane region" description="Helical" evidence="11">
    <location>
        <begin position="37"/>
        <end position="59"/>
    </location>
</feature>
<keyword evidence="5 11" id="KW-1133">Transmembrane helix</keyword>
<dbReference type="HOGENOM" id="CLU_400871_0_0_1"/>
<keyword evidence="6" id="KW-0915">Sodium</keyword>
<dbReference type="GO" id="GO:0006814">
    <property type="term" value="P:sodium ion transport"/>
    <property type="evidence" value="ECO:0007669"/>
    <property type="project" value="UniProtKB-KW"/>
</dbReference>
<proteinExistence type="predicted"/>
<dbReference type="PANTHER" id="PTHR43562">
    <property type="entry name" value="NAPA-TYPE SODIUM/HYDROGEN ANTIPORTER"/>
    <property type="match status" value="1"/>
</dbReference>
<feature type="transmembrane region" description="Helical" evidence="11">
    <location>
        <begin position="247"/>
        <end position="265"/>
    </location>
</feature>
<evidence type="ECO:0000313" key="14">
    <source>
        <dbReference type="Proteomes" id="UP000013827"/>
    </source>
</evidence>
<reference evidence="13" key="2">
    <citation type="submission" date="2024-10" db="UniProtKB">
        <authorList>
            <consortium name="EnsemblProtists"/>
        </authorList>
    </citation>
    <scope>IDENTIFICATION</scope>
</reference>
<evidence type="ECO:0000256" key="5">
    <source>
        <dbReference type="ARBA" id="ARBA00022989"/>
    </source>
</evidence>
<feature type="domain" description="Cation/H+ exchanger transmembrane" evidence="12">
    <location>
        <begin position="175"/>
        <end position="360"/>
    </location>
</feature>
<reference evidence="14" key="1">
    <citation type="journal article" date="2013" name="Nature">
        <title>Pan genome of the phytoplankton Emiliania underpins its global distribution.</title>
        <authorList>
            <person name="Read B.A."/>
            <person name="Kegel J."/>
            <person name="Klute M.J."/>
            <person name="Kuo A."/>
            <person name="Lefebvre S.C."/>
            <person name="Maumus F."/>
            <person name="Mayer C."/>
            <person name="Miller J."/>
            <person name="Monier A."/>
            <person name="Salamov A."/>
            <person name="Young J."/>
            <person name="Aguilar M."/>
            <person name="Claverie J.M."/>
            <person name="Frickenhaus S."/>
            <person name="Gonzalez K."/>
            <person name="Herman E.K."/>
            <person name="Lin Y.C."/>
            <person name="Napier J."/>
            <person name="Ogata H."/>
            <person name="Sarno A.F."/>
            <person name="Shmutz J."/>
            <person name="Schroeder D."/>
            <person name="de Vargas C."/>
            <person name="Verret F."/>
            <person name="von Dassow P."/>
            <person name="Valentin K."/>
            <person name="Van de Peer Y."/>
            <person name="Wheeler G."/>
            <person name="Dacks J.B."/>
            <person name="Delwiche C.F."/>
            <person name="Dyhrman S.T."/>
            <person name="Glockner G."/>
            <person name="John U."/>
            <person name="Richards T."/>
            <person name="Worden A.Z."/>
            <person name="Zhang X."/>
            <person name="Grigoriev I.V."/>
            <person name="Allen A.E."/>
            <person name="Bidle K."/>
            <person name="Borodovsky M."/>
            <person name="Bowler C."/>
            <person name="Brownlee C."/>
            <person name="Cock J.M."/>
            <person name="Elias M."/>
            <person name="Gladyshev V.N."/>
            <person name="Groth M."/>
            <person name="Guda C."/>
            <person name="Hadaegh A."/>
            <person name="Iglesias-Rodriguez M.D."/>
            <person name="Jenkins J."/>
            <person name="Jones B.M."/>
            <person name="Lawson T."/>
            <person name="Leese F."/>
            <person name="Lindquist E."/>
            <person name="Lobanov A."/>
            <person name="Lomsadze A."/>
            <person name="Malik S.B."/>
            <person name="Marsh M.E."/>
            <person name="Mackinder L."/>
            <person name="Mock T."/>
            <person name="Mueller-Roeber B."/>
            <person name="Pagarete A."/>
            <person name="Parker M."/>
            <person name="Probert I."/>
            <person name="Quesneville H."/>
            <person name="Raines C."/>
            <person name="Rensing S.A."/>
            <person name="Riano-Pachon D.M."/>
            <person name="Richier S."/>
            <person name="Rokitta S."/>
            <person name="Shiraiwa Y."/>
            <person name="Soanes D.M."/>
            <person name="van der Giezen M."/>
            <person name="Wahlund T.M."/>
            <person name="Williams B."/>
            <person name="Wilson W."/>
            <person name="Wolfe G."/>
            <person name="Wurch L.L."/>
        </authorList>
    </citation>
    <scope>NUCLEOTIDE SEQUENCE</scope>
</reference>
<feature type="compositionally biased region" description="Basic and acidic residues" evidence="10">
    <location>
        <begin position="681"/>
        <end position="695"/>
    </location>
</feature>
<evidence type="ECO:0000256" key="3">
    <source>
        <dbReference type="ARBA" id="ARBA00022449"/>
    </source>
</evidence>
<feature type="transmembrane region" description="Helical" evidence="11">
    <location>
        <begin position="213"/>
        <end position="235"/>
    </location>
</feature>
<dbReference type="Pfam" id="PF00999">
    <property type="entry name" value="Na_H_Exchanger"/>
    <property type="match status" value="1"/>
</dbReference>